<sequence>MKKEFAIVIAALLTVSVLAGCGHKDKKKKPKTNDKSESSTDITTDGEEEFYTVGVLEDFDEAEPSVINGLILESQSGWKNVDTIDTMAEKGFTKEPPLYTFELDEVFEMYIDTEVEDGWNVYIIRHDDELDMTTLDEDKLYQLSEQDGCSNRLGNTPDREYYGDIGGMCVASDISSEGDYDMFFVRGGKIDSYIGLEITATAEDMG</sequence>
<dbReference type="Proteomes" id="UP000004259">
    <property type="component" value="Unassembled WGS sequence"/>
</dbReference>
<keyword evidence="2" id="KW-0732">Signal</keyword>
<feature type="region of interest" description="Disordered" evidence="1">
    <location>
        <begin position="23"/>
        <end position="44"/>
    </location>
</feature>
<dbReference type="eggNOG" id="ENOG5030Z0Y">
    <property type="taxonomic scope" value="Bacteria"/>
</dbReference>
<feature type="signal peptide" evidence="2">
    <location>
        <begin position="1"/>
        <end position="19"/>
    </location>
</feature>
<keyword evidence="3" id="KW-0449">Lipoprotein</keyword>
<evidence type="ECO:0000313" key="3">
    <source>
        <dbReference type="EMBL" id="EGC02536.1"/>
    </source>
</evidence>
<dbReference type="PROSITE" id="PS51257">
    <property type="entry name" value="PROKAR_LIPOPROTEIN"/>
    <property type="match status" value="1"/>
</dbReference>
<feature type="chain" id="PRO_5038717773" evidence="2">
    <location>
        <begin position="20"/>
        <end position="206"/>
    </location>
</feature>
<dbReference type="EMBL" id="ADKM02000091">
    <property type="protein sequence ID" value="EGC02536.1"/>
    <property type="molecule type" value="Genomic_DNA"/>
</dbReference>
<evidence type="ECO:0000256" key="2">
    <source>
        <dbReference type="SAM" id="SignalP"/>
    </source>
</evidence>
<evidence type="ECO:0000313" key="4">
    <source>
        <dbReference type="Proteomes" id="UP000004259"/>
    </source>
</evidence>
<keyword evidence="4" id="KW-1185">Reference proteome</keyword>
<proteinExistence type="predicted"/>
<accession>E9SDW0</accession>
<protein>
    <submittedName>
        <fullName evidence="3">Putative lipoprotein</fullName>
    </submittedName>
</protein>
<name>E9SDW0_RUMAL</name>
<dbReference type="STRING" id="246199.CUS_7126"/>
<reference evidence="3 4" key="1">
    <citation type="submission" date="2011-02" db="EMBL/GenBank/DDBJ databases">
        <authorList>
            <person name="Nelson K.E."/>
            <person name="Sutton G."/>
            <person name="Torralba M."/>
            <person name="Durkin S."/>
            <person name="Harkins D."/>
            <person name="Montgomery R."/>
            <person name="Ziemer C."/>
            <person name="Klaassens E."/>
            <person name="Ocuiv P."/>
            <person name="Morrison M."/>
        </authorList>
    </citation>
    <scope>NUCLEOTIDE SEQUENCE [LARGE SCALE GENOMIC DNA]</scope>
    <source>
        <strain evidence="3 4">8</strain>
    </source>
</reference>
<dbReference type="AlphaFoldDB" id="E9SDW0"/>
<comment type="caution">
    <text evidence="3">The sequence shown here is derived from an EMBL/GenBank/DDBJ whole genome shotgun (WGS) entry which is preliminary data.</text>
</comment>
<gene>
    <name evidence="3" type="ORF">CUS_7126</name>
</gene>
<dbReference type="RefSeq" id="WP_002850399.1">
    <property type="nucleotide sequence ID" value="NZ_ADKM02000091.1"/>
</dbReference>
<evidence type="ECO:0000256" key="1">
    <source>
        <dbReference type="SAM" id="MobiDB-lite"/>
    </source>
</evidence>
<organism evidence="3 4">
    <name type="scientific">Ruminococcus albus 8</name>
    <dbReference type="NCBI Taxonomy" id="246199"/>
    <lineage>
        <taxon>Bacteria</taxon>
        <taxon>Bacillati</taxon>
        <taxon>Bacillota</taxon>
        <taxon>Clostridia</taxon>
        <taxon>Eubacteriales</taxon>
        <taxon>Oscillospiraceae</taxon>
        <taxon>Ruminococcus</taxon>
    </lineage>
</organism>
<dbReference type="OrthoDB" id="1821193at2"/>